<keyword evidence="2 4" id="KW-0238">DNA-binding</keyword>
<dbReference type="PROSITE" id="PS50977">
    <property type="entry name" value="HTH_TETR_2"/>
    <property type="match status" value="1"/>
</dbReference>
<dbReference type="InterPro" id="IPR036271">
    <property type="entry name" value="Tet_transcr_reg_TetR-rel_C_sf"/>
</dbReference>
<dbReference type="EMBL" id="CP048104">
    <property type="protein sequence ID" value="QKG85246.1"/>
    <property type="molecule type" value="Genomic_DNA"/>
</dbReference>
<protein>
    <submittedName>
        <fullName evidence="6">TetR/AcrR family transcriptional regulator</fullName>
    </submittedName>
</protein>
<feature type="DNA-binding region" description="H-T-H motif" evidence="4">
    <location>
        <begin position="23"/>
        <end position="42"/>
    </location>
</feature>
<evidence type="ECO:0000313" key="6">
    <source>
        <dbReference type="EMBL" id="QKG85246.1"/>
    </source>
</evidence>
<dbReference type="InterPro" id="IPR001647">
    <property type="entry name" value="HTH_TetR"/>
</dbReference>
<dbReference type="GO" id="GO:0000976">
    <property type="term" value="F:transcription cis-regulatory region binding"/>
    <property type="evidence" value="ECO:0007669"/>
    <property type="project" value="TreeGrafter"/>
</dbReference>
<dbReference type="PANTHER" id="PTHR30055:SF238">
    <property type="entry name" value="MYCOFACTOCIN BIOSYNTHESIS TRANSCRIPTIONAL REGULATOR MFTR-RELATED"/>
    <property type="match status" value="1"/>
</dbReference>
<dbReference type="SUPFAM" id="SSF46689">
    <property type="entry name" value="Homeodomain-like"/>
    <property type="match status" value="1"/>
</dbReference>
<dbReference type="PANTHER" id="PTHR30055">
    <property type="entry name" value="HTH-TYPE TRANSCRIPTIONAL REGULATOR RUTR"/>
    <property type="match status" value="1"/>
</dbReference>
<dbReference type="GO" id="GO:0003700">
    <property type="term" value="F:DNA-binding transcription factor activity"/>
    <property type="evidence" value="ECO:0007669"/>
    <property type="project" value="TreeGrafter"/>
</dbReference>
<dbReference type="PRINTS" id="PR00455">
    <property type="entry name" value="HTHTETR"/>
</dbReference>
<accession>A0A7D4B3D8</accession>
<evidence type="ECO:0000256" key="2">
    <source>
        <dbReference type="ARBA" id="ARBA00023125"/>
    </source>
</evidence>
<proteinExistence type="predicted"/>
<gene>
    <name evidence="6" type="ORF">GXN76_12685</name>
</gene>
<evidence type="ECO:0000259" key="5">
    <source>
        <dbReference type="PROSITE" id="PS50977"/>
    </source>
</evidence>
<dbReference type="InterPro" id="IPR009057">
    <property type="entry name" value="Homeodomain-like_sf"/>
</dbReference>
<organism evidence="6 7">
    <name type="scientific">Kroppenstedtia pulmonis</name>
    <dbReference type="NCBI Taxonomy" id="1380685"/>
    <lineage>
        <taxon>Bacteria</taxon>
        <taxon>Bacillati</taxon>
        <taxon>Bacillota</taxon>
        <taxon>Bacilli</taxon>
        <taxon>Bacillales</taxon>
        <taxon>Thermoactinomycetaceae</taxon>
        <taxon>Kroppenstedtia</taxon>
    </lineage>
</organism>
<evidence type="ECO:0000256" key="1">
    <source>
        <dbReference type="ARBA" id="ARBA00023015"/>
    </source>
</evidence>
<dbReference type="Proteomes" id="UP000503088">
    <property type="component" value="Chromosome"/>
</dbReference>
<dbReference type="Gene3D" id="1.10.357.10">
    <property type="entry name" value="Tetracycline Repressor, domain 2"/>
    <property type="match status" value="1"/>
</dbReference>
<dbReference type="Gene3D" id="1.10.10.60">
    <property type="entry name" value="Homeodomain-like"/>
    <property type="match status" value="1"/>
</dbReference>
<dbReference type="AlphaFoldDB" id="A0A7D4B3D8"/>
<evidence type="ECO:0000256" key="3">
    <source>
        <dbReference type="ARBA" id="ARBA00023163"/>
    </source>
</evidence>
<dbReference type="SUPFAM" id="SSF48498">
    <property type="entry name" value="Tetracyclin repressor-like, C-terminal domain"/>
    <property type="match status" value="1"/>
</dbReference>
<keyword evidence="7" id="KW-1185">Reference proteome</keyword>
<dbReference type="KEGG" id="kpul:GXN76_12685"/>
<evidence type="ECO:0000313" key="7">
    <source>
        <dbReference type="Proteomes" id="UP000503088"/>
    </source>
</evidence>
<keyword evidence="3" id="KW-0804">Transcription</keyword>
<dbReference type="Pfam" id="PF00440">
    <property type="entry name" value="TetR_N"/>
    <property type="match status" value="1"/>
</dbReference>
<evidence type="ECO:0000256" key="4">
    <source>
        <dbReference type="PROSITE-ProRule" id="PRU00335"/>
    </source>
</evidence>
<keyword evidence="1" id="KW-0805">Transcription regulation</keyword>
<feature type="domain" description="HTH tetR-type" evidence="5">
    <location>
        <begin position="1"/>
        <end position="60"/>
    </location>
</feature>
<dbReference type="RefSeq" id="WP_173223720.1">
    <property type="nucleotide sequence ID" value="NZ_CP048104.1"/>
</dbReference>
<sequence>MTANRIKEVALTHFAKKGYEGASLSHVAKEVGIKTPSIYAHFKGKKDLFLHVIPEVIEIELCFLNDYFNRTRHEPLQVRLYDLIMQYKERYEHSARVKFWMRMMFFPPIALQEPVMKYVYDYLDRLEELLTEVFSDCQTEIGQNNPNQAAVSFMCLLDGLLVEMLYGGSTRFEKRVKASWDIYWKGLANS</sequence>
<dbReference type="InterPro" id="IPR050109">
    <property type="entry name" value="HTH-type_TetR-like_transc_reg"/>
</dbReference>
<reference evidence="6 7" key="1">
    <citation type="submission" date="2020-01" db="EMBL/GenBank/DDBJ databases">
        <authorList>
            <person name="Gulvik C.A."/>
            <person name="Batra D.G."/>
        </authorList>
    </citation>
    <scope>NUCLEOTIDE SEQUENCE [LARGE SCALE GENOMIC DNA]</scope>
    <source>
        <strain evidence="6 7">W9323</strain>
    </source>
</reference>
<name>A0A7D4B3D8_9BACL</name>